<evidence type="ECO:0000313" key="3">
    <source>
        <dbReference type="EMBL" id="QLG73696.1"/>
    </source>
</evidence>
<dbReference type="GeneID" id="59237455"/>
<evidence type="ECO:0000256" key="2">
    <source>
        <dbReference type="SAM" id="MobiDB-lite"/>
    </source>
</evidence>
<keyword evidence="4" id="KW-1185">Reference proteome</keyword>
<dbReference type="Proteomes" id="UP000509704">
    <property type="component" value="Chromosome 6"/>
</dbReference>
<feature type="coiled-coil region" evidence="1">
    <location>
        <begin position="8"/>
        <end position="35"/>
    </location>
</feature>
<feature type="region of interest" description="Disordered" evidence="2">
    <location>
        <begin position="314"/>
        <end position="340"/>
    </location>
</feature>
<feature type="compositionally biased region" description="Basic and acidic residues" evidence="2">
    <location>
        <begin position="87"/>
        <end position="103"/>
    </location>
</feature>
<proteinExistence type="predicted"/>
<evidence type="ECO:0000313" key="4">
    <source>
        <dbReference type="Proteomes" id="UP000509704"/>
    </source>
</evidence>
<feature type="compositionally biased region" description="Polar residues" evidence="2">
    <location>
        <begin position="41"/>
        <end position="58"/>
    </location>
</feature>
<accession>A0A7H9B5X6</accession>
<feature type="region of interest" description="Disordered" evidence="2">
    <location>
        <begin position="171"/>
        <end position="195"/>
    </location>
</feature>
<feature type="compositionally biased region" description="Basic and acidic residues" evidence="2">
    <location>
        <begin position="130"/>
        <end position="140"/>
    </location>
</feature>
<feature type="compositionally biased region" description="Basic and acidic residues" evidence="2">
    <location>
        <begin position="67"/>
        <end position="77"/>
    </location>
</feature>
<keyword evidence="1" id="KW-0175">Coiled coil</keyword>
<dbReference type="AlphaFoldDB" id="A0A7H9B5X6"/>
<name>A0A7H9B5X6_ZYGMR</name>
<gene>
    <name evidence="3" type="ORF">HG535_0F02070</name>
</gene>
<dbReference type="OrthoDB" id="2163387at2759"/>
<feature type="region of interest" description="Disordered" evidence="2">
    <location>
        <begin position="41"/>
        <end position="155"/>
    </location>
</feature>
<sequence>MMAIAGEIQGQENLSDEQEQEIANMILKRAELAQMTRQLKVNLSKVPSPNVSHDSNCKVTRKRKSKTGGDREIEEAISKVSPKKNRVKNDADIKDKGNQDDIHLSPVKAYRRPGTPPPGPPASSSSSLRSDGDLLGKSEDIPTTPKPNKSQNIPPVIVSGVTSVKDKDNKHAHLDHGMKQVMRTPRRLSNHTRTGSENDVAVDLLMYLATSPYTSSSSLRGSRHGAHEMSHIPTTPMAYGNGNAGSDDEDEAIRFSHLKPSISSPQSTFKVPMHVVHNSIPSSASHSELLMESPSLYMVAASPSPQKRIYVNLSSHESHSNSASSGLLPHVPSTPSRELRTSASHLLRTPNFNMGDYVHNLFSPSPRGNTITSAGNASSTSQNNPAESTGTNK</sequence>
<feature type="region of interest" description="Disordered" evidence="2">
    <location>
        <begin position="363"/>
        <end position="393"/>
    </location>
</feature>
<dbReference type="KEGG" id="zmk:HG535_0F02070"/>
<evidence type="ECO:0000256" key="1">
    <source>
        <dbReference type="SAM" id="Coils"/>
    </source>
</evidence>
<dbReference type="EMBL" id="CP058609">
    <property type="protein sequence ID" value="QLG73696.1"/>
    <property type="molecule type" value="Genomic_DNA"/>
</dbReference>
<reference evidence="3 4" key="1">
    <citation type="submission" date="2020-07" db="EMBL/GenBank/DDBJ databases">
        <title>The yeast mating-type switching endonuclease HO is a domesticated member of an unorthodox homing genetic element family.</title>
        <authorList>
            <person name="Coughlan A.Y."/>
            <person name="Lombardi L."/>
            <person name="Braun-Galleani S."/>
            <person name="Martos A.R."/>
            <person name="Galeote V."/>
            <person name="Bigey F."/>
            <person name="Dequin S."/>
            <person name="Byrne K.P."/>
            <person name="Wolfe K.H."/>
        </authorList>
    </citation>
    <scope>NUCLEOTIDE SEQUENCE [LARGE SCALE GENOMIC DNA]</scope>
    <source>
        <strain evidence="3 4">NRRL Y-6702</strain>
    </source>
</reference>
<protein>
    <submittedName>
        <fullName evidence="3">Uncharacterized protein</fullName>
    </submittedName>
</protein>
<dbReference type="RefSeq" id="XP_037145422.1">
    <property type="nucleotide sequence ID" value="XM_037289527.1"/>
</dbReference>
<organism evidence="3 4">
    <name type="scientific">Zygotorulaspora mrakii</name>
    <name type="common">Zygosaccharomyces mrakii</name>
    <dbReference type="NCBI Taxonomy" id="42260"/>
    <lineage>
        <taxon>Eukaryota</taxon>
        <taxon>Fungi</taxon>
        <taxon>Dikarya</taxon>
        <taxon>Ascomycota</taxon>
        <taxon>Saccharomycotina</taxon>
        <taxon>Saccharomycetes</taxon>
        <taxon>Saccharomycetales</taxon>
        <taxon>Saccharomycetaceae</taxon>
        <taxon>Zygotorulaspora</taxon>
    </lineage>
</organism>